<reference evidence="3 4" key="1">
    <citation type="submission" date="2016-10" db="EMBL/GenBank/DDBJ databases">
        <title>Arsenicibacter rosenii gen. nov., sp. nov., an efficient arsenic-methylating bacterium isolated from an arsenic-contaminated paddy soil.</title>
        <authorList>
            <person name="Huang K."/>
        </authorList>
    </citation>
    <scope>NUCLEOTIDE SEQUENCE [LARGE SCALE GENOMIC DNA]</scope>
    <source>
        <strain evidence="3 4">SM-1</strain>
    </source>
</reference>
<dbReference type="GO" id="GO:0031012">
    <property type="term" value="C:extracellular matrix"/>
    <property type="evidence" value="ECO:0007669"/>
    <property type="project" value="TreeGrafter"/>
</dbReference>
<gene>
    <name evidence="3" type="ORF">BLX24_19680</name>
</gene>
<protein>
    <recommendedName>
        <fullName evidence="2">FAS1 domain-containing protein</fullName>
    </recommendedName>
</protein>
<comment type="caution">
    <text evidence="3">The sequence shown here is derived from an EMBL/GenBank/DDBJ whole genome shotgun (WGS) entry which is preliminary data.</text>
</comment>
<dbReference type="OrthoDB" id="1119934at2"/>
<dbReference type="InterPro" id="IPR000782">
    <property type="entry name" value="FAS1_domain"/>
</dbReference>
<feature type="chain" id="PRO_5010335263" description="FAS1 domain-containing protein" evidence="1">
    <location>
        <begin position="25"/>
        <end position="320"/>
    </location>
</feature>
<dbReference type="AlphaFoldDB" id="A0A1S2VFM6"/>
<dbReference type="FunFam" id="2.30.180.10:FF:000032">
    <property type="entry name" value="Fasciclin domain-containing protein, putative"/>
    <property type="match status" value="2"/>
</dbReference>
<evidence type="ECO:0000259" key="2">
    <source>
        <dbReference type="PROSITE" id="PS50213"/>
    </source>
</evidence>
<dbReference type="InterPro" id="IPR050904">
    <property type="entry name" value="Adhesion/Biosynth-related"/>
</dbReference>
<dbReference type="Pfam" id="PF02469">
    <property type="entry name" value="Fasciclin"/>
    <property type="match status" value="2"/>
</dbReference>
<dbReference type="PROSITE" id="PS50213">
    <property type="entry name" value="FAS1"/>
    <property type="match status" value="2"/>
</dbReference>
<dbReference type="PANTHER" id="PTHR10900:SF77">
    <property type="entry name" value="FI19380P1"/>
    <property type="match status" value="1"/>
</dbReference>
<evidence type="ECO:0000313" key="4">
    <source>
        <dbReference type="Proteomes" id="UP000181790"/>
    </source>
</evidence>
<feature type="signal peptide" evidence="1">
    <location>
        <begin position="1"/>
        <end position="24"/>
    </location>
</feature>
<name>A0A1S2VFM6_9BACT</name>
<dbReference type="GO" id="GO:0050839">
    <property type="term" value="F:cell adhesion molecule binding"/>
    <property type="evidence" value="ECO:0007669"/>
    <property type="project" value="TreeGrafter"/>
</dbReference>
<feature type="domain" description="FAS1" evidence="2">
    <location>
        <begin position="176"/>
        <end position="316"/>
    </location>
</feature>
<dbReference type="GO" id="GO:0030198">
    <property type="term" value="P:extracellular matrix organization"/>
    <property type="evidence" value="ECO:0007669"/>
    <property type="project" value="TreeGrafter"/>
</dbReference>
<sequence>MKTTKSLYRFRAFAWALLSAIAFATVSCSKDDEPAMTSQSITDIVNTNSDFTILRAAVQRAGLGTALQSGSLTVFAPTDAAFQAAGFADAAAINAVADTTLRNILQYHVVGSKVESSAINFGNNAAVNSLLTNNGTLYVTKDNSGVSVNGARVTQADVMASNGVVHVIDKVLMPPTGNLVQVITSQPQNFSLLAAAATRAGTALLTALSSSTAAVTVFAPTNAAFLAAGLDAAAIQQATPAQLTTILTYHAVPGRVFATNLASGTVTTLQSGTVTVNVGANTVSILGAGNNGTAANVTRANVMATNGVIHVIDRVLLPAQ</sequence>
<dbReference type="RefSeq" id="WP_071504913.1">
    <property type="nucleotide sequence ID" value="NZ_MORL01000012.1"/>
</dbReference>
<accession>A0A1S2VFM6</accession>
<dbReference type="GO" id="GO:0005615">
    <property type="term" value="C:extracellular space"/>
    <property type="evidence" value="ECO:0007669"/>
    <property type="project" value="TreeGrafter"/>
</dbReference>
<dbReference type="SUPFAM" id="SSF82153">
    <property type="entry name" value="FAS1 domain"/>
    <property type="match status" value="2"/>
</dbReference>
<dbReference type="InterPro" id="IPR036378">
    <property type="entry name" value="FAS1_dom_sf"/>
</dbReference>
<dbReference type="Gene3D" id="2.30.180.10">
    <property type="entry name" value="FAS1 domain"/>
    <property type="match status" value="2"/>
</dbReference>
<keyword evidence="1" id="KW-0732">Signal</keyword>
<dbReference type="SMART" id="SM00554">
    <property type="entry name" value="FAS1"/>
    <property type="match status" value="2"/>
</dbReference>
<evidence type="ECO:0000313" key="3">
    <source>
        <dbReference type="EMBL" id="OIN57514.1"/>
    </source>
</evidence>
<dbReference type="PANTHER" id="PTHR10900">
    <property type="entry name" value="PERIOSTIN-RELATED"/>
    <property type="match status" value="1"/>
</dbReference>
<organism evidence="3 4">
    <name type="scientific">Arsenicibacter rosenii</name>
    <dbReference type="NCBI Taxonomy" id="1750698"/>
    <lineage>
        <taxon>Bacteria</taxon>
        <taxon>Pseudomonadati</taxon>
        <taxon>Bacteroidota</taxon>
        <taxon>Cytophagia</taxon>
        <taxon>Cytophagales</taxon>
        <taxon>Spirosomataceae</taxon>
        <taxon>Arsenicibacter</taxon>
    </lineage>
</organism>
<dbReference type="EMBL" id="MORL01000012">
    <property type="protein sequence ID" value="OIN57514.1"/>
    <property type="molecule type" value="Genomic_DNA"/>
</dbReference>
<feature type="domain" description="FAS1" evidence="2">
    <location>
        <begin position="38"/>
        <end position="172"/>
    </location>
</feature>
<dbReference type="GO" id="GO:0007155">
    <property type="term" value="P:cell adhesion"/>
    <property type="evidence" value="ECO:0007669"/>
    <property type="project" value="TreeGrafter"/>
</dbReference>
<keyword evidence="4" id="KW-1185">Reference proteome</keyword>
<dbReference type="PROSITE" id="PS51257">
    <property type="entry name" value="PROKAR_LIPOPROTEIN"/>
    <property type="match status" value="1"/>
</dbReference>
<evidence type="ECO:0000256" key="1">
    <source>
        <dbReference type="SAM" id="SignalP"/>
    </source>
</evidence>
<dbReference type="Proteomes" id="UP000181790">
    <property type="component" value="Unassembled WGS sequence"/>
</dbReference>
<proteinExistence type="predicted"/>